<evidence type="ECO:0000256" key="4">
    <source>
        <dbReference type="SAM" id="MobiDB-lite"/>
    </source>
</evidence>
<dbReference type="InterPro" id="IPR001680">
    <property type="entry name" value="WD40_rpt"/>
</dbReference>
<dbReference type="GO" id="GO:0030042">
    <property type="term" value="P:actin filament depolymerization"/>
    <property type="evidence" value="ECO:0007669"/>
    <property type="project" value="TreeGrafter"/>
</dbReference>
<dbReference type="InterPro" id="IPR036322">
    <property type="entry name" value="WD40_repeat_dom_sf"/>
</dbReference>
<feature type="repeat" description="WD" evidence="3">
    <location>
        <begin position="233"/>
        <end position="274"/>
    </location>
</feature>
<dbReference type="Pfam" id="PF00400">
    <property type="entry name" value="WD40"/>
    <property type="match status" value="5"/>
</dbReference>
<feature type="repeat" description="WD" evidence="3">
    <location>
        <begin position="528"/>
        <end position="561"/>
    </location>
</feature>
<feature type="repeat" description="WD" evidence="3">
    <location>
        <begin position="185"/>
        <end position="226"/>
    </location>
</feature>
<gene>
    <name evidence="5" type="ORF">FA09DRAFT_317465</name>
</gene>
<dbReference type="RefSeq" id="XP_025599005.1">
    <property type="nucleotide sequence ID" value="XM_025740876.1"/>
</dbReference>
<sequence length="607" mass="61465">MSAAPLTPQHVFAPNPSTTRATATPLSSHGTRLVYTSGRSVVLRDLASPTATLLYAQHAHAVSVARISPSGYYCASGDVAGNVRVWDLAGGDMVLKLEKKAPGPVRDIAWDAESKRIAAVGDGKESFGTFFLADSGSSCGEVTGHSKVLNAVAIKPQRPFKAVTAGDDCSVVFYNGVPFKYGASTSAHTRFIQTLAYAPSGALFASGGSDGKIQLYDGTTGALTTTLQDGAAGQAHAGTVFAVSFSSDSSLLLSAGADAALRLWDVGSQQVKQTFDLKNKSGGGANDQLVGACFVGTDRVVALALSGALHVLDIAGGGATVLHGPTKAVGPSALALVDGAFLLGSYDGKVLTTSLDGACKLVQDAGAAITGMAQASRSSAWVIGMDDSVRRFVSGAFEHTLFSSTSVSTSGQARSVAGSDSVALVATSQGLDVIHGSSKTSHALSIDATAVALSPDGVTAAVGAENGKVLLGSISGGKWTPSTTFENGRRAVSALAFSPDGALLAAGETGGRIMVYDVKAGNLKLNQWVNHTGRINALAFSPDGQRAVSAAGDTNVYVWSVAKPMKHVAIRNAHAGGATGALWLDGAAIATAGADAALKTFEVPALP</sequence>
<dbReference type="SUPFAM" id="SSF50978">
    <property type="entry name" value="WD40 repeat-like"/>
    <property type="match status" value="1"/>
</dbReference>
<dbReference type="GeneID" id="37268420"/>
<dbReference type="GO" id="GO:0030864">
    <property type="term" value="C:cortical actin cytoskeleton"/>
    <property type="evidence" value="ECO:0007669"/>
    <property type="project" value="TreeGrafter"/>
</dbReference>
<dbReference type="EMBL" id="KZ819290">
    <property type="protein sequence ID" value="PWN98726.1"/>
    <property type="molecule type" value="Genomic_DNA"/>
</dbReference>
<keyword evidence="6" id="KW-1185">Reference proteome</keyword>
<proteinExistence type="predicted"/>
<dbReference type="Gene3D" id="2.130.10.10">
    <property type="entry name" value="YVTN repeat-like/Quinoprotein amine dehydrogenase"/>
    <property type="match status" value="2"/>
</dbReference>
<dbReference type="PROSITE" id="PS00678">
    <property type="entry name" value="WD_REPEATS_1"/>
    <property type="match status" value="1"/>
</dbReference>
<dbReference type="InterPro" id="IPR015943">
    <property type="entry name" value="WD40/YVTN_repeat-like_dom_sf"/>
</dbReference>
<keyword evidence="1 3" id="KW-0853">WD repeat</keyword>
<dbReference type="OrthoDB" id="2306at2759"/>
<feature type="compositionally biased region" description="Polar residues" evidence="4">
    <location>
        <begin position="15"/>
        <end position="25"/>
    </location>
</feature>
<evidence type="ECO:0000313" key="6">
    <source>
        <dbReference type="Proteomes" id="UP000245946"/>
    </source>
</evidence>
<feature type="repeat" description="WD" evidence="3">
    <location>
        <begin position="55"/>
        <end position="96"/>
    </location>
</feature>
<dbReference type="AlphaFoldDB" id="A0A316ZBP7"/>
<accession>A0A316ZBP7</accession>
<evidence type="ECO:0000256" key="2">
    <source>
        <dbReference type="ARBA" id="ARBA00022737"/>
    </source>
</evidence>
<protein>
    <submittedName>
        <fullName evidence="5">Putative actin interacting protein 1</fullName>
    </submittedName>
</protein>
<feature type="repeat" description="WD" evidence="3">
    <location>
        <begin position="485"/>
        <end position="526"/>
    </location>
</feature>
<dbReference type="SUPFAM" id="SSF50960">
    <property type="entry name" value="TolB, C-terminal domain"/>
    <property type="match status" value="1"/>
</dbReference>
<dbReference type="SMART" id="SM00320">
    <property type="entry name" value="WD40"/>
    <property type="match status" value="8"/>
</dbReference>
<dbReference type="PANTHER" id="PTHR19856:SF0">
    <property type="entry name" value="WD REPEAT-CONTAINING PROTEIN 1"/>
    <property type="match status" value="1"/>
</dbReference>
<dbReference type="PROSITE" id="PS50082">
    <property type="entry name" value="WD_REPEATS_2"/>
    <property type="match status" value="5"/>
</dbReference>
<evidence type="ECO:0000256" key="1">
    <source>
        <dbReference type="ARBA" id="ARBA00022574"/>
    </source>
</evidence>
<dbReference type="Proteomes" id="UP000245946">
    <property type="component" value="Unassembled WGS sequence"/>
</dbReference>
<evidence type="ECO:0000313" key="5">
    <source>
        <dbReference type="EMBL" id="PWN98726.1"/>
    </source>
</evidence>
<evidence type="ECO:0000256" key="3">
    <source>
        <dbReference type="PROSITE-ProRule" id="PRU00221"/>
    </source>
</evidence>
<dbReference type="PROSITE" id="PS50294">
    <property type="entry name" value="WD_REPEATS_REGION"/>
    <property type="match status" value="3"/>
</dbReference>
<dbReference type="InterPro" id="IPR019775">
    <property type="entry name" value="WD40_repeat_CS"/>
</dbReference>
<dbReference type="STRING" id="58919.A0A316ZBP7"/>
<organism evidence="5 6">
    <name type="scientific">Tilletiopsis washingtonensis</name>
    <dbReference type="NCBI Taxonomy" id="58919"/>
    <lineage>
        <taxon>Eukaryota</taxon>
        <taxon>Fungi</taxon>
        <taxon>Dikarya</taxon>
        <taxon>Basidiomycota</taxon>
        <taxon>Ustilaginomycotina</taxon>
        <taxon>Exobasidiomycetes</taxon>
        <taxon>Entylomatales</taxon>
        <taxon>Entylomatales incertae sedis</taxon>
        <taxon>Tilletiopsis</taxon>
    </lineage>
</organism>
<dbReference type="GO" id="GO:0051015">
    <property type="term" value="F:actin filament binding"/>
    <property type="evidence" value="ECO:0007669"/>
    <property type="project" value="TreeGrafter"/>
</dbReference>
<feature type="region of interest" description="Disordered" evidence="4">
    <location>
        <begin position="1"/>
        <end position="25"/>
    </location>
</feature>
<dbReference type="PANTHER" id="PTHR19856">
    <property type="entry name" value="WD-REPEATCONTAINING PROTEIN WDR1"/>
    <property type="match status" value="1"/>
</dbReference>
<reference evidence="5 6" key="1">
    <citation type="journal article" date="2018" name="Mol. Biol. Evol.">
        <title>Broad Genomic Sampling Reveals a Smut Pathogenic Ancestry of the Fungal Clade Ustilaginomycotina.</title>
        <authorList>
            <person name="Kijpornyongpan T."/>
            <person name="Mondo S.J."/>
            <person name="Barry K."/>
            <person name="Sandor L."/>
            <person name="Lee J."/>
            <person name="Lipzen A."/>
            <person name="Pangilinan J."/>
            <person name="LaButti K."/>
            <person name="Hainaut M."/>
            <person name="Henrissat B."/>
            <person name="Grigoriev I.V."/>
            <person name="Spatafora J.W."/>
            <person name="Aime M.C."/>
        </authorList>
    </citation>
    <scope>NUCLEOTIDE SEQUENCE [LARGE SCALE GENOMIC DNA]</scope>
    <source>
        <strain evidence="5 6">MCA 4186</strain>
    </source>
</reference>
<dbReference type="SUPFAM" id="SSF63829">
    <property type="entry name" value="Calcium-dependent phosphotriesterase"/>
    <property type="match status" value="1"/>
</dbReference>
<keyword evidence="2" id="KW-0677">Repeat</keyword>
<name>A0A316ZBP7_9BASI</name>
<dbReference type="FunFam" id="2.130.10.10:FF:000102">
    <property type="entry name" value="Actin-interacting protein 1"/>
    <property type="match status" value="1"/>
</dbReference>